<dbReference type="EMBL" id="LVLJ01003524">
    <property type="protein sequence ID" value="OAE21154.1"/>
    <property type="molecule type" value="Genomic_DNA"/>
</dbReference>
<feature type="region of interest" description="Disordered" evidence="1">
    <location>
        <begin position="149"/>
        <end position="187"/>
    </location>
</feature>
<organism evidence="2 3">
    <name type="scientific">Marchantia polymorpha subsp. ruderalis</name>
    <dbReference type="NCBI Taxonomy" id="1480154"/>
    <lineage>
        <taxon>Eukaryota</taxon>
        <taxon>Viridiplantae</taxon>
        <taxon>Streptophyta</taxon>
        <taxon>Embryophyta</taxon>
        <taxon>Marchantiophyta</taxon>
        <taxon>Marchantiopsida</taxon>
        <taxon>Marchantiidae</taxon>
        <taxon>Marchantiales</taxon>
        <taxon>Marchantiaceae</taxon>
        <taxon>Marchantia</taxon>
    </lineage>
</organism>
<evidence type="ECO:0000313" key="3">
    <source>
        <dbReference type="Proteomes" id="UP000077202"/>
    </source>
</evidence>
<sequence length="398" mass="41584">MNLGQQMVFPVLAGTIDEATRERLLAEHLASNLQNNSLSTALANAGFIPANAFINLSTPGAVVNHTINLLRAPVASLAQSIGLQNTAAVVGHHLGLKAAGLPLNNRLQVPNVGINHNLGLNLPVGANPHHYITALPGIGINMGPKAPGVNMNNSTMGSKVPGPGVGSSSSMNTRSPGSSSSNNNLASRLAMAGGPQNMMQRVGHPGLMRTGSWQAPPQSAGIHMGIPQANATHMTAYPSHQRTAVQGVSGYPQQKHKSLGPTYLDDFKQGFPSKGLSVLQNRWWGSAEPSKRAEVSEGTEKDTSHALNAGGTSCKGAEADRTIHAKVADEKSKEILSSCAKLSAIRRRASDGGRSALQLAVSRGYGVQKIGHQQSKALQFVFGNSLPKQWSAALVSSD</sequence>
<gene>
    <name evidence="2" type="ORF">AXG93_872s1230</name>
</gene>
<feature type="compositionally biased region" description="Basic and acidic residues" evidence="1">
    <location>
        <begin position="289"/>
        <end position="304"/>
    </location>
</feature>
<dbReference type="Proteomes" id="UP000077202">
    <property type="component" value="Unassembled WGS sequence"/>
</dbReference>
<comment type="caution">
    <text evidence="2">The sequence shown here is derived from an EMBL/GenBank/DDBJ whole genome shotgun (WGS) entry which is preliminary data.</text>
</comment>
<evidence type="ECO:0000313" key="2">
    <source>
        <dbReference type="EMBL" id="OAE21154.1"/>
    </source>
</evidence>
<feature type="compositionally biased region" description="Low complexity" evidence="1">
    <location>
        <begin position="157"/>
        <end position="187"/>
    </location>
</feature>
<dbReference type="AlphaFoldDB" id="A0A176VJQ8"/>
<evidence type="ECO:0000256" key="1">
    <source>
        <dbReference type="SAM" id="MobiDB-lite"/>
    </source>
</evidence>
<dbReference type="PANTHER" id="PTHR48316">
    <property type="match status" value="1"/>
</dbReference>
<reference evidence="2" key="1">
    <citation type="submission" date="2016-03" db="EMBL/GenBank/DDBJ databases">
        <title>Mechanisms controlling the formation of the plant cell surface in tip-growing cells are functionally conserved among land plants.</title>
        <authorList>
            <person name="Honkanen S."/>
            <person name="Jones V.A."/>
            <person name="Morieri G."/>
            <person name="Champion C."/>
            <person name="Hetherington A.J."/>
            <person name="Kelly S."/>
            <person name="Saint-Marcoux D."/>
            <person name="Proust H."/>
            <person name="Prescott H."/>
            <person name="Dolan L."/>
        </authorList>
    </citation>
    <scope>NUCLEOTIDE SEQUENCE [LARGE SCALE GENOMIC DNA]</scope>
    <source>
        <tissue evidence="2">Whole gametophyte</tissue>
    </source>
</reference>
<proteinExistence type="predicted"/>
<accession>A0A176VJQ8</accession>
<protein>
    <submittedName>
        <fullName evidence="2">Uncharacterized protein</fullName>
    </submittedName>
</protein>
<feature type="region of interest" description="Disordered" evidence="1">
    <location>
        <begin position="289"/>
        <end position="315"/>
    </location>
</feature>
<keyword evidence="3" id="KW-1185">Reference proteome</keyword>
<dbReference type="PANTHER" id="PTHR48316:SF1">
    <property type="match status" value="1"/>
</dbReference>
<name>A0A176VJQ8_MARPO</name>